<dbReference type="Pfam" id="PF05096">
    <property type="entry name" value="Glu_cyclase_2"/>
    <property type="match status" value="1"/>
</dbReference>
<accession>A0ABW6S0F8</accession>
<keyword evidence="1" id="KW-0732">Signal</keyword>
<dbReference type="PROSITE" id="PS51257">
    <property type="entry name" value="PROKAR_LIPOPROTEIN"/>
    <property type="match status" value="1"/>
</dbReference>
<dbReference type="InterPro" id="IPR011044">
    <property type="entry name" value="Quino_amine_DH_bsu"/>
</dbReference>
<dbReference type="PANTHER" id="PTHR31270">
    <property type="entry name" value="GLUTAMINYL-PEPTIDE CYCLOTRANSFERASE"/>
    <property type="match status" value="1"/>
</dbReference>
<proteinExistence type="predicted"/>
<dbReference type="PANTHER" id="PTHR31270:SF1">
    <property type="entry name" value="GLUTAMINYL-PEPTIDE CYCLOTRANSFERASE"/>
    <property type="match status" value="1"/>
</dbReference>
<dbReference type="SUPFAM" id="SSF50969">
    <property type="entry name" value="YVTN repeat-like/Quinoprotein amine dehydrogenase"/>
    <property type="match status" value="1"/>
</dbReference>
<keyword evidence="3" id="KW-1185">Reference proteome</keyword>
<feature type="chain" id="PRO_5045498598" evidence="1">
    <location>
        <begin position="28"/>
        <end position="260"/>
    </location>
</feature>
<evidence type="ECO:0000313" key="2">
    <source>
        <dbReference type="EMBL" id="MFF3569776.1"/>
    </source>
</evidence>
<gene>
    <name evidence="2" type="ORF">ACFYXQ_18545</name>
</gene>
<sequence length="260" mass="27653">MERKPRALAATGLLALAVTLSGTTGCAALDNTPHLGVQVLATRPHDNTAFTEGLEIDGDVLYESTGLEGKSGLRASTLGTGAQLARIDLDPQYFGEGVTRAGDTLWQLTWKNGIAFARDPSTLAERRQVHFDGEGWGLCTRGKSLVMSNGTSTLTFRDPMSFAPTGSIRLTSHTGARLNELDCAPDGTVYANDWPTNHILHIDPGSGRVLGDIDASGLLTPTQQAGADVLNGIADIPGTDHFLITGKNWPTAFEVRFVPR</sequence>
<evidence type="ECO:0000313" key="3">
    <source>
        <dbReference type="Proteomes" id="UP001601992"/>
    </source>
</evidence>
<dbReference type="RefSeq" id="WP_040818326.1">
    <property type="nucleotide sequence ID" value="NZ_JBIAQY010000005.1"/>
</dbReference>
<protein>
    <submittedName>
        <fullName evidence="2">Glutaminyl-peptide cyclotransferase</fullName>
    </submittedName>
</protein>
<dbReference type="Proteomes" id="UP001601992">
    <property type="component" value="Unassembled WGS sequence"/>
</dbReference>
<comment type="caution">
    <text evidence="2">The sequence shown here is derived from an EMBL/GenBank/DDBJ whole genome shotgun (WGS) entry which is preliminary data.</text>
</comment>
<evidence type="ECO:0000256" key="1">
    <source>
        <dbReference type="SAM" id="SignalP"/>
    </source>
</evidence>
<dbReference type="InterPro" id="IPR007788">
    <property type="entry name" value="QCT"/>
</dbReference>
<reference evidence="2 3" key="1">
    <citation type="submission" date="2024-10" db="EMBL/GenBank/DDBJ databases">
        <title>The Natural Products Discovery Center: Release of the First 8490 Sequenced Strains for Exploring Actinobacteria Biosynthetic Diversity.</title>
        <authorList>
            <person name="Kalkreuter E."/>
            <person name="Kautsar S.A."/>
            <person name="Yang D."/>
            <person name="Bader C.D."/>
            <person name="Teijaro C.N."/>
            <person name="Fluegel L."/>
            <person name="Davis C.M."/>
            <person name="Simpson J.R."/>
            <person name="Lauterbach L."/>
            <person name="Steele A.D."/>
            <person name="Gui C."/>
            <person name="Meng S."/>
            <person name="Li G."/>
            <person name="Viehrig K."/>
            <person name="Ye F."/>
            <person name="Su P."/>
            <person name="Kiefer A.F."/>
            <person name="Nichols A."/>
            <person name="Cepeda A.J."/>
            <person name="Yan W."/>
            <person name="Fan B."/>
            <person name="Jiang Y."/>
            <person name="Adhikari A."/>
            <person name="Zheng C.-J."/>
            <person name="Schuster L."/>
            <person name="Cowan T.M."/>
            <person name="Smanski M.J."/>
            <person name="Chevrette M.G."/>
            <person name="De Carvalho L.P.S."/>
            <person name="Shen B."/>
        </authorList>
    </citation>
    <scope>NUCLEOTIDE SEQUENCE [LARGE SCALE GENOMIC DNA]</scope>
    <source>
        <strain evidence="2 3">NPDC002593</strain>
    </source>
</reference>
<dbReference type="EMBL" id="JBIAQY010000005">
    <property type="protein sequence ID" value="MFF3569776.1"/>
    <property type="molecule type" value="Genomic_DNA"/>
</dbReference>
<name>A0ABW6S0F8_9NOCA</name>
<feature type="signal peptide" evidence="1">
    <location>
        <begin position="1"/>
        <end position="27"/>
    </location>
</feature>
<organism evidence="2 3">
    <name type="scientific">Nocardia jiangxiensis</name>
    <dbReference type="NCBI Taxonomy" id="282685"/>
    <lineage>
        <taxon>Bacteria</taxon>
        <taxon>Bacillati</taxon>
        <taxon>Actinomycetota</taxon>
        <taxon>Actinomycetes</taxon>
        <taxon>Mycobacteriales</taxon>
        <taxon>Nocardiaceae</taxon>
        <taxon>Nocardia</taxon>
    </lineage>
</organism>